<sequence length="104" mass="11381">MDLRLALKVHNLDNVATIFADDVVAGEDVEVRDKKGNSDIVKVLGDIPYGHKVAVQDIDINEKIIKYGETIGVATQKIKKGDYVHVHNLDSTRGRGDLKGESAL</sequence>
<dbReference type="InterPro" id="IPR013974">
    <property type="entry name" value="SAF"/>
</dbReference>
<gene>
    <name evidence="3" type="ORF">HF849_15750</name>
</gene>
<name>A0A7X9SQG9_CLOBE</name>
<dbReference type="SMART" id="SM00858">
    <property type="entry name" value="SAF"/>
    <property type="match status" value="1"/>
</dbReference>
<feature type="domain" description="SAF" evidence="2">
    <location>
        <begin position="13"/>
        <end position="90"/>
    </location>
</feature>
<dbReference type="GO" id="GO:0016829">
    <property type="term" value="F:lyase activity"/>
    <property type="evidence" value="ECO:0007669"/>
    <property type="project" value="UniProtKB-KW"/>
</dbReference>
<dbReference type="RefSeq" id="WP_168982406.1">
    <property type="nucleotide sequence ID" value="NZ_JABAGD010000029.1"/>
</dbReference>
<dbReference type="GO" id="GO:0019698">
    <property type="term" value="P:D-galacturonate catabolic process"/>
    <property type="evidence" value="ECO:0007669"/>
    <property type="project" value="TreeGrafter"/>
</dbReference>
<dbReference type="CDD" id="cd11613">
    <property type="entry name" value="SAF_AH_GD"/>
    <property type="match status" value="1"/>
</dbReference>
<organism evidence="3 4">
    <name type="scientific">Clostridium beijerinckii</name>
    <name type="common">Clostridium MP</name>
    <dbReference type="NCBI Taxonomy" id="1520"/>
    <lineage>
        <taxon>Bacteria</taxon>
        <taxon>Bacillati</taxon>
        <taxon>Bacillota</taxon>
        <taxon>Clostridia</taxon>
        <taxon>Eubacteriales</taxon>
        <taxon>Clostridiaceae</taxon>
        <taxon>Clostridium</taxon>
    </lineage>
</organism>
<proteinExistence type="predicted"/>
<dbReference type="Gene3D" id="2.30.130.110">
    <property type="match status" value="1"/>
</dbReference>
<dbReference type="GO" id="GO:0016787">
    <property type="term" value="F:hydrolase activity"/>
    <property type="evidence" value="ECO:0007669"/>
    <property type="project" value="UniProtKB-KW"/>
</dbReference>
<dbReference type="PANTHER" id="PTHR30536:SF5">
    <property type="entry name" value="ALTRONATE DEHYDRATASE"/>
    <property type="match status" value="1"/>
</dbReference>
<dbReference type="EMBL" id="JABAGD010000029">
    <property type="protein sequence ID" value="NMF06173.1"/>
    <property type="molecule type" value="Genomic_DNA"/>
</dbReference>
<evidence type="ECO:0000259" key="2">
    <source>
        <dbReference type="SMART" id="SM00858"/>
    </source>
</evidence>
<dbReference type="InterPro" id="IPR052172">
    <property type="entry name" value="UxaA_altronate/galactarate_dh"/>
</dbReference>
<protein>
    <submittedName>
        <fullName evidence="3">UxaA family hydrolase</fullName>
    </submittedName>
</protein>
<evidence type="ECO:0000313" key="3">
    <source>
        <dbReference type="EMBL" id="NMF06173.1"/>
    </source>
</evidence>
<accession>A0A7X9SQG9</accession>
<evidence type="ECO:0000256" key="1">
    <source>
        <dbReference type="ARBA" id="ARBA00023239"/>
    </source>
</evidence>
<dbReference type="PANTHER" id="PTHR30536">
    <property type="entry name" value="ALTRONATE/GALACTARATE DEHYDRATASE"/>
    <property type="match status" value="1"/>
</dbReference>
<dbReference type="Proteomes" id="UP000587880">
    <property type="component" value="Unassembled WGS sequence"/>
</dbReference>
<comment type="caution">
    <text evidence="3">The sequence shown here is derived from an EMBL/GenBank/DDBJ whole genome shotgun (WGS) entry which is preliminary data.</text>
</comment>
<reference evidence="3 4" key="1">
    <citation type="submission" date="2020-04" db="EMBL/GenBank/DDBJ databases">
        <authorList>
            <person name="Hitch T.C.A."/>
            <person name="Wylensek D."/>
            <person name="Clavel T."/>
        </authorList>
    </citation>
    <scope>NUCLEOTIDE SEQUENCE [LARGE SCALE GENOMIC DNA]</scope>
    <source>
        <strain evidence="3 4">WB01_NA02</strain>
    </source>
</reference>
<keyword evidence="1" id="KW-0456">Lyase</keyword>
<dbReference type="Pfam" id="PF08666">
    <property type="entry name" value="SAF"/>
    <property type="match status" value="1"/>
</dbReference>
<evidence type="ECO:0000313" key="4">
    <source>
        <dbReference type="Proteomes" id="UP000587880"/>
    </source>
</evidence>
<dbReference type="InterPro" id="IPR044144">
    <property type="entry name" value="SAF_UxaA/GarD"/>
</dbReference>
<keyword evidence="3" id="KW-0378">Hydrolase</keyword>
<dbReference type="AlphaFoldDB" id="A0A7X9SQG9"/>